<keyword evidence="2" id="KW-1185">Reference proteome</keyword>
<proteinExistence type="predicted"/>
<organism evidence="1 2">
    <name type="scientific">Caballeronia arationis</name>
    <dbReference type="NCBI Taxonomy" id="1777142"/>
    <lineage>
        <taxon>Bacteria</taxon>
        <taxon>Pseudomonadati</taxon>
        <taxon>Pseudomonadota</taxon>
        <taxon>Betaproteobacteria</taxon>
        <taxon>Burkholderiales</taxon>
        <taxon>Burkholderiaceae</taxon>
        <taxon>Caballeronia</taxon>
    </lineage>
</organism>
<name>A0A7Z7IET9_9BURK</name>
<accession>A0A7Z7IET9</accession>
<sequence>MRINDQLWAVPVRQFASGRPSLMVDTLPWSRAGAMPVWLADWHPRPTGICRVDAERWRRWFGQSDRVYKWKRRGHQAADLFAGSVAKYASSGV</sequence>
<comment type="caution">
    <text evidence="1">The sequence shown here is derived from an EMBL/GenBank/DDBJ whole genome shotgun (WGS) entry which is preliminary data.</text>
</comment>
<evidence type="ECO:0000313" key="1">
    <source>
        <dbReference type="EMBL" id="SOE91284.1"/>
    </source>
</evidence>
<reference evidence="1 2" key="1">
    <citation type="submission" date="2017-09" db="EMBL/GenBank/DDBJ databases">
        <authorList>
            <person name="Varghese N."/>
            <person name="Submissions S."/>
        </authorList>
    </citation>
    <scope>NUCLEOTIDE SEQUENCE [LARGE SCALE GENOMIC DNA]</scope>
    <source>
        <strain evidence="1 2">OK806</strain>
    </source>
</reference>
<evidence type="ECO:0000313" key="2">
    <source>
        <dbReference type="Proteomes" id="UP000219522"/>
    </source>
</evidence>
<dbReference type="EMBL" id="OCSU01000004">
    <property type="protein sequence ID" value="SOE91284.1"/>
    <property type="molecule type" value="Genomic_DNA"/>
</dbReference>
<gene>
    <name evidence="1" type="ORF">SAMN05446927_8192</name>
</gene>
<dbReference type="Proteomes" id="UP000219522">
    <property type="component" value="Unassembled WGS sequence"/>
</dbReference>
<protein>
    <submittedName>
        <fullName evidence="1">Uncharacterized protein</fullName>
    </submittedName>
</protein>
<dbReference type="AlphaFoldDB" id="A0A7Z7IET9"/>